<feature type="compositionally biased region" description="Polar residues" evidence="1">
    <location>
        <begin position="710"/>
        <end position="726"/>
    </location>
</feature>
<dbReference type="InterPro" id="IPR040227">
    <property type="entry name" value="Nibrin-rel"/>
</dbReference>
<feature type="region of interest" description="Disordered" evidence="1">
    <location>
        <begin position="840"/>
        <end position="884"/>
    </location>
</feature>
<gene>
    <name evidence="2" type="ORF">BDZ90DRAFT_229801</name>
</gene>
<dbReference type="GO" id="GO:0003684">
    <property type="term" value="F:damaged DNA binding"/>
    <property type="evidence" value="ECO:0007669"/>
    <property type="project" value="TreeGrafter"/>
</dbReference>
<feature type="compositionally biased region" description="Polar residues" evidence="1">
    <location>
        <begin position="993"/>
        <end position="1012"/>
    </location>
</feature>
<proteinExistence type="predicted"/>
<reference evidence="2 3" key="1">
    <citation type="journal article" date="2018" name="Mol. Biol. Evol.">
        <title>Broad Genomic Sampling Reveals a Smut Pathogenic Ancestry of the Fungal Clade Ustilaginomycotina.</title>
        <authorList>
            <person name="Kijpornyongpan T."/>
            <person name="Mondo S.J."/>
            <person name="Barry K."/>
            <person name="Sandor L."/>
            <person name="Lee J."/>
            <person name="Lipzen A."/>
            <person name="Pangilinan J."/>
            <person name="LaButti K."/>
            <person name="Hainaut M."/>
            <person name="Henrissat B."/>
            <person name="Grigoriev I.V."/>
            <person name="Spatafora J.W."/>
            <person name="Aime M.C."/>
        </authorList>
    </citation>
    <scope>NUCLEOTIDE SEQUENCE [LARGE SCALE GENOMIC DNA]</scope>
    <source>
        <strain evidence="2 3">MCA 5214</strain>
    </source>
</reference>
<dbReference type="GO" id="GO:0000724">
    <property type="term" value="P:double-strand break repair via homologous recombination"/>
    <property type="evidence" value="ECO:0007669"/>
    <property type="project" value="TreeGrafter"/>
</dbReference>
<dbReference type="GO" id="GO:0030870">
    <property type="term" value="C:Mre11 complex"/>
    <property type="evidence" value="ECO:0007669"/>
    <property type="project" value="InterPro"/>
</dbReference>
<feature type="compositionally biased region" description="Low complexity" evidence="1">
    <location>
        <begin position="1069"/>
        <end position="1078"/>
    </location>
</feature>
<keyword evidence="3" id="KW-1185">Reference proteome</keyword>
<evidence type="ECO:0000313" key="3">
    <source>
        <dbReference type="Proteomes" id="UP000245884"/>
    </source>
</evidence>
<feature type="region of interest" description="Disordered" evidence="1">
    <location>
        <begin position="896"/>
        <end position="1086"/>
    </location>
</feature>
<evidence type="ECO:0000313" key="2">
    <source>
        <dbReference type="EMBL" id="PWN30805.1"/>
    </source>
</evidence>
<feature type="compositionally biased region" description="Low complexity" evidence="1">
    <location>
        <begin position="678"/>
        <end position="688"/>
    </location>
</feature>
<evidence type="ECO:0000256" key="1">
    <source>
        <dbReference type="SAM" id="MobiDB-lite"/>
    </source>
</evidence>
<dbReference type="Proteomes" id="UP000245884">
    <property type="component" value="Unassembled WGS sequence"/>
</dbReference>
<dbReference type="OrthoDB" id="552194at2759"/>
<feature type="region of interest" description="Disordered" evidence="1">
    <location>
        <begin position="531"/>
        <end position="743"/>
    </location>
</feature>
<dbReference type="RefSeq" id="XP_025365417.1">
    <property type="nucleotide sequence ID" value="XM_025505215.1"/>
</dbReference>
<dbReference type="EMBL" id="KZ819662">
    <property type="protein sequence ID" value="PWN30805.1"/>
    <property type="molecule type" value="Genomic_DNA"/>
</dbReference>
<feature type="compositionally biased region" description="Low complexity" evidence="1">
    <location>
        <begin position="558"/>
        <end position="573"/>
    </location>
</feature>
<feature type="compositionally biased region" description="Polar residues" evidence="1">
    <location>
        <begin position="532"/>
        <end position="557"/>
    </location>
</feature>
<accession>A0A316V5U9</accession>
<feature type="compositionally biased region" description="Basic and acidic residues" evidence="1">
    <location>
        <begin position="689"/>
        <end position="705"/>
    </location>
</feature>
<dbReference type="PANTHER" id="PTHR12162:SF0">
    <property type="entry name" value="NIBRIN"/>
    <property type="match status" value="1"/>
</dbReference>
<name>A0A316V5U9_9BASI</name>
<dbReference type="AlphaFoldDB" id="A0A316V5U9"/>
<feature type="compositionally biased region" description="Low complexity" evidence="1">
    <location>
        <begin position="429"/>
        <end position="465"/>
    </location>
</feature>
<feature type="compositionally biased region" description="Low complexity" evidence="1">
    <location>
        <begin position="482"/>
        <end position="491"/>
    </location>
</feature>
<feature type="compositionally biased region" description="Acidic residues" evidence="1">
    <location>
        <begin position="972"/>
        <end position="986"/>
    </location>
</feature>
<feature type="compositionally biased region" description="Gly residues" evidence="1">
    <location>
        <begin position="596"/>
        <end position="607"/>
    </location>
</feature>
<dbReference type="GeneID" id="37027038"/>
<feature type="compositionally biased region" description="Polar residues" evidence="1">
    <location>
        <begin position="466"/>
        <end position="476"/>
    </location>
</feature>
<feature type="compositionally biased region" description="Polar residues" evidence="1">
    <location>
        <begin position="653"/>
        <end position="666"/>
    </location>
</feature>
<dbReference type="GO" id="GO:0007095">
    <property type="term" value="P:mitotic G2 DNA damage checkpoint signaling"/>
    <property type="evidence" value="ECO:0007669"/>
    <property type="project" value="InterPro"/>
</dbReference>
<organism evidence="2 3">
    <name type="scientific">Jaminaea rosea</name>
    <dbReference type="NCBI Taxonomy" id="1569628"/>
    <lineage>
        <taxon>Eukaryota</taxon>
        <taxon>Fungi</taxon>
        <taxon>Dikarya</taxon>
        <taxon>Basidiomycota</taxon>
        <taxon>Ustilaginomycotina</taxon>
        <taxon>Exobasidiomycetes</taxon>
        <taxon>Microstromatales</taxon>
        <taxon>Microstromatales incertae sedis</taxon>
        <taxon>Jaminaea</taxon>
    </lineage>
</organism>
<protein>
    <submittedName>
        <fullName evidence="2">Uncharacterized protein</fullName>
    </submittedName>
</protein>
<sequence length="1086" mass="115338">MWVVHGEFDANGANTKKLLKPGKTYKIGRKAPADLIIASKSISQGVFAIVVGPFTAEQVQDFSSRPSLEFVNEHASKDIAVNRGGGAATEDGMLEEDEANSYQVRQDGGRLSLEDGDRIALTSSIFISVKWHPSEFSSGAKVSVTEIETRIQQCTLMGCHLRLPSKEWQPGASHLIVPQIRLIPVVMMALAHGAHIVSLDYFNDLYIQGVERSATERGSLENSFDPPEPLDMLPQLPDGFSFFDQEEAPGILKSQPERRKLLVGTTCLFIHASDEPSSSLSSRKELVEVCGGRVLVFSLSSFDFSSEVQAQRELSKHKANALSWCSSVTDGAPNAPDGGLVVLVQDALQYHDEPWYRNLVSATRAAEIRMPDNGLDAVVTAILYSNPRQHLNATASISVSQIPAASHQLIDPSVATGGTGAQGVVAHAQAPTPSDPAQAAAPASGLSPPIPTTATAGSSAPAGLSNASAPVQTPQFDPSALQQQQQQQQQQSGLPPEDSAGSMPPPVSARPRRRAGLAKPVNALDQLFAEPSGSNRSQADPPTAPVGSSQVGPTTQDSAPGASAATQSAASSSTVPQRRRRAGGQSRISDVFGGSSSAGGSAGGVGGTQDAEGDDNFRKSKRFRHMLDEEDGVVPSQTGAKANRGAGSGSGSPEGQDSALSQSATTRGGDIEMQAADNEGAVVGSESSSRSRENARASKQPEKQVAESPASKTQSKSHPTTTQVIRSTPGPRGKGVGEKPDEEPTFLQALAMRKKGKKAVIDDFDREFNNLKLTKPARGVDEDRGRDEAYEAWEATRIDDWETPVGNFVQVDFVPLMRKDGRARGGSAAASVDAPSKWANLPNFKKFKPKGKAGSAPPQEKQRRAPVRMDLTEGQDFGLGEDYMDRPKAKAFGLAELEPEDDDTLRTHAGMGSQARRVAKSSAMQRSQGVFTALQESDDEETQEDRGGRRAGPSQRGAAAKGMQSRRRSTLEEDDNEEEEDDDGEAYPDLRLPTNTGDYDMSISRSQRPPTSRNKRGKTATQLRIDGDDSEDDAGGGARGPGSKRTHSRAAGGDDDSDSDGGFKGFGGASKSRSATAAKRARFARN</sequence>
<feature type="region of interest" description="Disordered" evidence="1">
    <location>
        <begin position="429"/>
        <end position="514"/>
    </location>
</feature>
<dbReference type="PANTHER" id="PTHR12162">
    <property type="entry name" value="NIBRIN-RELATED"/>
    <property type="match status" value="1"/>
</dbReference>